<proteinExistence type="predicted"/>
<sequence length="164" mass="17982">MAVVQSRVTDPRTLAGDVQLAIGANYRADPSGTDIGLLGLYFAENPAEPLFKDNVALILTRCVVDATVDVNDLFDHAFAEARALSDWTEQRADRFPISTRTQGSTVQAGSYRHNGAWLFTVNKFEAYQRGNVVYLLQCTATTASTELATWSTLIDTVVSARFDD</sequence>
<evidence type="ECO:0000313" key="3">
    <source>
        <dbReference type="Proteomes" id="UP000013569"/>
    </source>
</evidence>
<reference evidence="2 3" key="1">
    <citation type="journal article" date="2013" name="Genome Announc.">
        <title>Draft Genome Sequence of a Benzothiophene-Desulfurizing Bacterium, Gordona terrae Strain C-6.</title>
        <authorList>
            <person name="Wang W."/>
            <person name="Ma T."/>
            <person name="Ren Y."/>
            <person name="Li G."/>
        </authorList>
    </citation>
    <scope>NUCLEOTIDE SEQUENCE [LARGE SCALE GENOMIC DNA]</scope>
    <source>
        <strain evidence="2 3">C-6</strain>
    </source>
</reference>
<name>R7Y3M0_9ACTN</name>
<gene>
    <name evidence="2" type="ORF">GTC6_21810</name>
</gene>
<dbReference type="RefSeq" id="WP_010844723.1">
    <property type="nucleotide sequence ID" value="NZ_AQPW01000046.1"/>
</dbReference>
<dbReference type="AlphaFoldDB" id="R7Y3M0"/>
<keyword evidence="1" id="KW-0732">Signal</keyword>
<accession>R7Y3M0</accession>
<evidence type="ECO:0000256" key="1">
    <source>
        <dbReference type="ARBA" id="ARBA00022729"/>
    </source>
</evidence>
<dbReference type="EMBL" id="AQPW01000046">
    <property type="protein sequence ID" value="EON30620.1"/>
    <property type="molecule type" value="Genomic_DNA"/>
</dbReference>
<evidence type="ECO:0000313" key="2">
    <source>
        <dbReference type="EMBL" id="EON30620.1"/>
    </source>
</evidence>
<dbReference type="Gene3D" id="3.40.1000.10">
    <property type="entry name" value="Mog1/PsbP, alpha/beta/alpha sandwich"/>
    <property type="match status" value="1"/>
</dbReference>
<protein>
    <recommendedName>
        <fullName evidence="4">Lipoprotein LpqN</fullName>
    </recommendedName>
</protein>
<evidence type="ECO:0008006" key="4">
    <source>
        <dbReference type="Google" id="ProtNLM"/>
    </source>
</evidence>
<dbReference type="PATRIC" id="fig|1316928.3.peg.4409"/>
<dbReference type="InterPro" id="IPR019674">
    <property type="entry name" value="Lipoprotein_LpqN/LpqT-like"/>
</dbReference>
<comment type="caution">
    <text evidence="2">The sequence shown here is derived from an EMBL/GenBank/DDBJ whole genome shotgun (WGS) entry which is preliminary data.</text>
</comment>
<dbReference type="Pfam" id="PF10738">
    <property type="entry name" value="Lpp-LpqN"/>
    <property type="match status" value="1"/>
</dbReference>
<dbReference type="Proteomes" id="UP000013569">
    <property type="component" value="Unassembled WGS sequence"/>
</dbReference>
<organism evidence="2 3">
    <name type="scientific">Gordonia terrae C-6</name>
    <dbReference type="NCBI Taxonomy" id="1316928"/>
    <lineage>
        <taxon>Bacteria</taxon>
        <taxon>Bacillati</taxon>
        <taxon>Actinomycetota</taxon>
        <taxon>Actinomycetes</taxon>
        <taxon>Mycobacteriales</taxon>
        <taxon>Gordoniaceae</taxon>
        <taxon>Gordonia</taxon>
    </lineage>
</organism>